<evidence type="ECO:0000313" key="7">
    <source>
        <dbReference type="EMBL" id="GII35541.1"/>
    </source>
</evidence>
<dbReference type="GO" id="GO:0003677">
    <property type="term" value="F:DNA binding"/>
    <property type="evidence" value="ECO:0007669"/>
    <property type="project" value="InterPro"/>
</dbReference>
<dbReference type="GO" id="GO:0016987">
    <property type="term" value="F:sigma factor activity"/>
    <property type="evidence" value="ECO:0007669"/>
    <property type="project" value="UniProtKB-KW"/>
</dbReference>
<dbReference type="InterPro" id="IPR014284">
    <property type="entry name" value="RNA_pol_sigma-70_dom"/>
</dbReference>
<dbReference type="Gene3D" id="1.10.1740.10">
    <property type="match status" value="1"/>
</dbReference>
<protein>
    <recommendedName>
        <fullName evidence="9">RNA polymerase sigma factor</fullName>
    </recommendedName>
</protein>
<comment type="caution">
    <text evidence="7">The sequence shown here is derived from an EMBL/GenBank/DDBJ whole genome shotgun (WGS) entry which is preliminary data.</text>
</comment>
<sequence>MNPSDGELVARAATGDAEAFHELVRRHRPMARGLAGHLTRGPDAAEDLVQEGFLQAWTSLSRLNDGDRFGSWLHGILLNLSRRWSLPRESPFDPYADGDAVDPFEAIEARWLVRDAVRDLPPGSREAVLLFYYDDLSVEQVAWALDLSPSAVKLRLHRGRHRLRERLAGEFPHSPRRTSMIPVRIAMIVPAAPRLLLMLHDQPGGRVLPLWLEAPEMLGRSTRLAGRILTSTGAALEAVELTSGGEARLRLRTPSGDQVLDVRPAEGLALAHRQKCPILVPDDGLVPLTGSTTVEQAAEEAVRRAGVPGASAALRREERVEEPRNLDFSDGLRFWDLRGGFLHDPSGAHWRDYACGVRDGAAWLASTVDRPLGFADLRQAVVAGSRQGSRVRLAAEIRHTGHTSQTGDAGDPSDSGGEAALYLRVVDPDRSRGAEDHQHMAVTAPGEDWRPLVVEARIPGDAVFLLFGVTLSGPGTIEMRRVSLTTG</sequence>
<proteinExistence type="inferred from homology"/>
<evidence type="ECO:0000256" key="2">
    <source>
        <dbReference type="ARBA" id="ARBA00023015"/>
    </source>
</evidence>
<dbReference type="EMBL" id="BOOP01000001">
    <property type="protein sequence ID" value="GII35541.1"/>
    <property type="molecule type" value="Genomic_DNA"/>
</dbReference>
<dbReference type="InterPro" id="IPR036104">
    <property type="entry name" value="BFN_sf"/>
</dbReference>
<reference evidence="7 8" key="1">
    <citation type="submission" date="2021-01" db="EMBL/GenBank/DDBJ databases">
        <title>Whole genome shotgun sequence of Planotetraspora phitsanulokensis NBRC 104273.</title>
        <authorList>
            <person name="Komaki H."/>
            <person name="Tamura T."/>
        </authorList>
    </citation>
    <scope>NUCLEOTIDE SEQUENCE [LARGE SCALE GENOMIC DNA]</scope>
    <source>
        <strain evidence="7 8">NBRC 104273</strain>
    </source>
</reference>
<evidence type="ECO:0000259" key="5">
    <source>
        <dbReference type="Pfam" id="PF04542"/>
    </source>
</evidence>
<accession>A0A8J3XCB9</accession>
<keyword evidence="4" id="KW-0804">Transcription</keyword>
<organism evidence="7 8">
    <name type="scientific">Planotetraspora phitsanulokensis</name>
    <dbReference type="NCBI Taxonomy" id="575192"/>
    <lineage>
        <taxon>Bacteria</taxon>
        <taxon>Bacillati</taxon>
        <taxon>Actinomycetota</taxon>
        <taxon>Actinomycetes</taxon>
        <taxon>Streptosporangiales</taxon>
        <taxon>Streptosporangiaceae</taxon>
        <taxon>Planotetraspora</taxon>
    </lineage>
</organism>
<dbReference type="PANTHER" id="PTHR43133">
    <property type="entry name" value="RNA POLYMERASE ECF-TYPE SIGMA FACTO"/>
    <property type="match status" value="1"/>
</dbReference>
<dbReference type="RefSeq" id="WP_204071237.1">
    <property type="nucleotide sequence ID" value="NZ_BAABHI010000039.1"/>
</dbReference>
<dbReference type="InterPro" id="IPR013324">
    <property type="entry name" value="RNA_pol_sigma_r3/r4-like"/>
</dbReference>
<comment type="similarity">
    <text evidence="1">Belongs to the sigma-70 factor family. ECF subfamily.</text>
</comment>
<dbReference type="InterPro" id="IPR007627">
    <property type="entry name" value="RNA_pol_sigma70_r2"/>
</dbReference>
<dbReference type="InterPro" id="IPR013325">
    <property type="entry name" value="RNA_pol_sigma_r2"/>
</dbReference>
<dbReference type="InterPro" id="IPR036388">
    <property type="entry name" value="WH-like_DNA-bd_sf"/>
</dbReference>
<dbReference type="GO" id="GO:0004518">
    <property type="term" value="F:nuclease activity"/>
    <property type="evidence" value="ECO:0007669"/>
    <property type="project" value="InterPro"/>
</dbReference>
<evidence type="ECO:0000313" key="8">
    <source>
        <dbReference type="Proteomes" id="UP000622547"/>
    </source>
</evidence>
<keyword evidence="3" id="KW-0731">Sigma factor</keyword>
<name>A0A8J3XCB9_9ACTN</name>
<keyword evidence="8" id="KW-1185">Reference proteome</keyword>
<dbReference type="SUPFAM" id="SSF103256">
    <property type="entry name" value="Hypothetical protein TM0160"/>
    <property type="match status" value="1"/>
</dbReference>
<evidence type="ECO:0008006" key="9">
    <source>
        <dbReference type="Google" id="ProtNLM"/>
    </source>
</evidence>
<feature type="domain" description="RNA polymerase sigma-70 region 2" evidence="5">
    <location>
        <begin position="23"/>
        <end position="83"/>
    </location>
</feature>
<evidence type="ECO:0000256" key="4">
    <source>
        <dbReference type="ARBA" id="ARBA00023163"/>
    </source>
</evidence>
<feature type="domain" description="RNA polymerase sigma factor 70 region 4 type 2" evidence="6">
    <location>
        <begin position="112"/>
        <end position="163"/>
    </location>
</feature>
<dbReference type="PANTHER" id="PTHR43133:SF25">
    <property type="entry name" value="RNA POLYMERASE SIGMA FACTOR RFAY-RELATED"/>
    <property type="match status" value="1"/>
</dbReference>
<dbReference type="InterPro" id="IPR013249">
    <property type="entry name" value="RNA_pol_sigma70_r4_t2"/>
</dbReference>
<dbReference type="SUPFAM" id="SSF88946">
    <property type="entry name" value="Sigma2 domain of RNA polymerase sigma factors"/>
    <property type="match status" value="1"/>
</dbReference>
<dbReference type="Gene3D" id="1.10.10.10">
    <property type="entry name" value="Winged helix-like DNA-binding domain superfamily/Winged helix DNA-binding domain"/>
    <property type="match status" value="1"/>
</dbReference>
<dbReference type="InterPro" id="IPR039425">
    <property type="entry name" value="RNA_pol_sigma-70-like"/>
</dbReference>
<dbReference type="AlphaFoldDB" id="A0A8J3XCB9"/>
<keyword evidence="2" id="KW-0805">Transcription regulation</keyword>
<evidence type="ECO:0000256" key="3">
    <source>
        <dbReference type="ARBA" id="ARBA00023082"/>
    </source>
</evidence>
<evidence type="ECO:0000259" key="6">
    <source>
        <dbReference type="Pfam" id="PF08281"/>
    </source>
</evidence>
<evidence type="ECO:0000256" key="1">
    <source>
        <dbReference type="ARBA" id="ARBA00010641"/>
    </source>
</evidence>
<gene>
    <name evidence="7" type="ORF">Pph01_05440</name>
</gene>
<dbReference type="Proteomes" id="UP000622547">
    <property type="component" value="Unassembled WGS sequence"/>
</dbReference>
<dbReference type="GO" id="GO:0006352">
    <property type="term" value="P:DNA-templated transcription initiation"/>
    <property type="evidence" value="ECO:0007669"/>
    <property type="project" value="InterPro"/>
</dbReference>
<dbReference type="Pfam" id="PF04542">
    <property type="entry name" value="Sigma70_r2"/>
    <property type="match status" value="1"/>
</dbReference>
<dbReference type="Pfam" id="PF08281">
    <property type="entry name" value="Sigma70_r4_2"/>
    <property type="match status" value="1"/>
</dbReference>
<dbReference type="NCBIfam" id="TIGR02937">
    <property type="entry name" value="sigma70-ECF"/>
    <property type="match status" value="1"/>
</dbReference>
<dbReference type="SUPFAM" id="SSF88659">
    <property type="entry name" value="Sigma3 and sigma4 domains of RNA polymerase sigma factors"/>
    <property type="match status" value="1"/>
</dbReference>